<gene>
    <name evidence="6" type="primary">dppD_2</name>
    <name evidence="6" type="ORF">AlmWB_01030</name>
</gene>
<dbReference type="SUPFAM" id="SSF52540">
    <property type="entry name" value="P-loop containing nucleoside triphosphate hydrolases"/>
    <property type="match status" value="1"/>
</dbReference>
<evidence type="ECO:0000313" key="7">
    <source>
        <dbReference type="Proteomes" id="UP000037086"/>
    </source>
</evidence>
<dbReference type="Gene3D" id="3.40.50.300">
    <property type="entry name" value="P-loop containing nucleotide triphosphate hydrolases"/>
    <property type="match status" value="1"/>
</dbReference>
<dbReference type="Proteomes" id="UP000037086">
    <property type="component" value="Unassembled WGS sequence"/>
</dbReference>
<dbReference type="PANTHER" id="PTHR43776">
    <property type="entry name" value="TRANSPORT ATP-BINDING PROTEIN"/>
    <property type="match status" value="1"/>
</dbReference>
<evidence type="ECO:0000256" key="3">
    <source>
        <dbReference type="ARBA" id="ARBA00022840"/>
    </source>
</evidence>
<dbReference type="GO" id="GO:0005524">
    <property type="term" value="F:ATP binding"/>
    <property type="evidence" value="ECO:0007669"/>
    <property type="project" value="UniProtKB-KW"/>
</dbReference>
<accession>A0A0L0MKA8</accession>
<protein>
    <submittedName>
        <fullName evidence="6">ABC-type dipeptide/oligopeptide transport system, ATPase component</fullName>
    </submittedName>
</protein>
<evidence type="ECO:0000259" key="4">
    <source>
        <dbReference type="Pfam" id="PF00005"/>
    </source>
</evidence>
<keyword evidence="1" id="KW-0813">Transport</keyword>
<dbReference type="Pfam" id="PF00005">
    <property type="entry name" value="ABC_tran"/>
    <property type="match status" value="1"/>
</dbReference>
<keyword evidence="7" id="KW-1185">Reference proteome</keyword>
<feature type="domain" description="ABC transporter" evidence="4">
    <location>
        <begin position="8"/>
        <end position="44"/>
    </location>
</feature>
<evidence type="ECO:0000256" key="1">
    <source>
        <dbReference type="ARBA" id="ARBA00022448"/>
    </source>
</evidence>
<evidence type="ECO:0000259" key="5">
    <source>
        <dbReference type="Pfam" id="PF08352"/>
    </source>
</evidence>
<dbReference type="EMBL" id="JPSQ01000010">
    <property type="protein sequence ID" value="KND62701.1"/>
    <property type="molecule type" value="Genomic_DNA"/>
</dbReference>
<dbReference type="PATRIC" id="fig|198422.3.peg.13"/>
<dbReference type="Pfam" id="PF08352">
    <property type="entry name" value="oligo_HPY"/>
    <property type="match status" value="1"/>
</dbReference>
<organism evidence="6 7">
    <name type="scientific">Candidatus Phytoplasma phoenicium</name>
    <dbReference type="NCBI Taxonomy" id="198422"/>
    <lineage>
        <taxon>Bacteria</taxon>
        <taxon>Bacillati</taxon>
        <taxon>Mycoplasmatota</taxon>
        <taxon>Mollicutes</taxon>
        <taxon>Acholeplasmatales</taxon>
        <taxon>Acholeplasmataceae</taxon>
        <taxon>Candidatus Phytoplasma</taxon>
        <taxon>16SrIX (Pigeon pea witches'-broom group)</taxon>
    </lineage>
</organism>
<comment type="caution">
    <text evidence="6">The sequence shown here is derived from an EMBL/GenBank/DDBJ whole genome shotgun (WGS) entry which is preliminary data.</text>
</comment>
<dbReference type="InterPro" id="IPR003439">
    <property type="entry name" value="ABC_transporter-like_ATP-bd"/>
</dbReference>
<proteinExistence type="predicted"/>
<evidence type="ECO:0000313" key="6">
    <source>
        <dbReference type="EMBL" id="KND62701.1"/>
    </source>
</evidence>
<dbReference type="InterPro" id="IPR013563">
    <property type="entry name" value="Oligopep_ABC_C"/>
</dbReference>
<feature type="domain" description="Oligopeptide/dipeptide ABC transporter C-terminal" evidence="5">
    <location>
        <begin position="97"/>
        <end position="134"/>
    </location>
</feature>
<reference evidence="6 7" key="1">
    <citation type="journal article" date="2015" name="BMC Microbiol.">
        <title>'Candidatus Phytoplasma phoenicium' associated with almond witches'-broom disease: from draft genome to genetic diversity among strain populations.</title>
        <authorList>
            <person name="Quaglino F."/>
            <person name="Kube M."/>
            <person name="Jawhari M."/>
            <person name="Abou-Jawdah Y."/>
            <person name="Siewert C."/>
            <person name="Choueiri E."/>
            <person name="Sobh H."/>
            <person name="Casati P."/>
            <person name="Tedeschi R."/>
            <person name="Molino Lova M."/>
            <person name="Alma A."/>
            <person name="Bianco P.A."/>
        </authorList>
    </citation>
    <scope>NUCLEOTIDE SEQUENCE [LARGE SCALE GENOMIC DNA]</scope>
    <source>
        <strain evidence="6 7">SA213</strain>
    </source>
</reference>
<dbReference type="InterPro" id="IPR027417">
    <property type="entry name" value="P-loop_NTPase"/>
</dbReference>
<dbReference type="GO" id="GO:0015833">
    <property type="term" value="P:peptide transport"/>
    <property type="evidence" value="ECO:0007669"/>
    <property type="project" value="InterPro"/>
</dbReference>
<sequence length="169" mass="19774">MEKCQIDHSLYNRYPAQLSGGQRQRIAIARTLIIKPQFIVCDEIVSSLDVSNQSKILDLLNNLKKIYQLTLIFITHDLGVAGYLSDRICVMHLGNIVEIAPKDKILKNPYHPYTKQILNAMPHLNIQKKKEHQIIYETARFKFLFQQNQQDLNWFEVAPQHFIRCTLKK</sequence>
<dbReference type="PANTHER" id="PTHR43776:SF8">
    <property type="entry name" value="ABC TRANSPORTER, ATP-BINDING PROTEIN"/>
    <property type="match status" value="1"/>
</dbReference>
<keyword evidence="2" id="KW-0547">Nucleotide-binding</keyword>
<name>A0A0L0MKA8_9MOLU</name>
<dbReference type="GO" id="GO:0016887">
    <property type="term" value="F:ATP hydrolysis activity"/>
    <property type="evidence" value="ECO:0007669"/>
    <property type="project" value="InterPro"/>
</dbReference>
<keyword evidence="3" id="KW-0067">ATP-binding</keyword>
<dbReference type="AlphaFoldDB" id="A0A0L0MKA8"/>
<evidence type="ECO:0000256" key="2">
    <source>
        <dbReference type="ARBA" id="ARBA00022741"/>
    </source>
</evidence>
<dbReference type="InterPro" id="IPR050319">
    <property type="entry name" value="ABC_transp_ATP-bind"/>
</dbReference>